<comment type="similarity">
    <text evidence="1">Belongs to the sigma-70 factor family. ECF subfamily.</text>
</comment>
<evidence type="ECO:0000256" key="4">
    <source>
        <dbReference type="ARBA" id="ARBA00023125"/>
    </source>
</evidence>
<evidence type="ECO:0000256" key="1">
    <source>
        <dbReference type="ARBA" id="ARBA00010641"/>
    </source>
</evidence>
<dbReference type="AlphaFoldDB" id="A0A4Q2SNI7"/>
<dbReference type="Proteomes" id="UP000291101">
    <property type="component" value="Unassembled WGS sequence"/>
</dbReference>
<dbReference type="GO" id="GO:0003677">
    <property type="term" value="F:DNA binding"/>
    <property type="evidence" value="ECO:0007669"/>
    <property type="project" value="UniProtKB-KW"/>
</dbReference>
<dbReference type="CDD" id="cd06171">
    <property type="entry name" value="Sigma70_r4"/>
    <property type="match status" value="1"/>
</dbReference>
<dbReference type="InterPro" id="IPR013249">
    <property type="entry name" value="RNA_pol_sigma70_r4_t2"/>
</dbReference>
<evidence type="ECO:0000259" key="7">
    <source>
        <dbReference type="Pfam" id="PF08281"/>
    </source>
</evidence>
<dbReference type="InterPro" id="IPR039425">
    <property type="entry name" value="RNA_pol_sigma-70-like"/>
</dbReference>
<keyword evidence="5" id="KW-0804">Transcription</keyword>
<feature type="domain" description="RNA polymerase sigma-70 region 2" evidence="6">
    <location>
        <begin position="18"/>
        <end position="78"/>
    </location>
</feature>
<dbReference type="Gene3D" id="1.10.10.10">
    <property type="entry name" value="Winged helix-like DNA-binding domain superfamily/Winged helix DNA-binding domain"/>
    <property type="match status" value="1"/>
</dbReference>
<keyword evidence="3" id="KW-0731">Sigma factor</keyword>
<dbReference type="InterPro" id="IPR007627">
    <property type="entry name" value="RNA_pol_sigma70_r2"/>
</dbReference>
<evidence type="ECO:0000256" key="5">
    <source>
        <dbReference type="ARBA" id="ARBA00023163"/>
    </source>
</evidence>
<dbReference type="NCBIfam" id="TIGR02937">
    <property type="entry name" value="sigma70-ECF"/>
    <property type="match status" value="1"/>
</dbReference>
<comment type="caution">
    <text evidence="8">The sequence shown here is derived from an EMBL/GenBank/DDBJ whole genome shotgun (WGS) entry which is preliminary data.</text>
</comment>
<dbReference type="Pfam" id="PF08281">
    <property type="entry name" value="Sigma70_r4_2"/>
    <property type="match status" value="1"/>
</dbReference>
<dbReference type="SUPFAM" id="SSF88659">
    <property type="entry name" value="Sigma3 and sigma4 domains of RNA polymerase sigma factors"/>
    <property type="match status" value="1"/>
</dbReference>
<dbReference type="GO" id="GO:0006352">
    <property type="term" value="P:DNA-templated transcription initiation"/>
    <property type="evidence" value="ECO:0007669"/>
    <property type="project" value="InterPro"/>
</dbReference>
<dbReference type="RefSeq" id="WP_129427634.1">
    <property type="nucleotide sequence ID" value="NZ_SDWV01000015.1"/>
</dbReference>
<name>A0A4Q2SNI7_9ACTN</name>
<dbReference type="InterPro" id="IPR013324">
    <property type="entry name" value="RNA_pol_sigma_r3/r4-like"/>
</dbReference>
<organism evidence="8 9">
    <name type="scientific">Nocardioides zhouii</name>
    <dbReference type="NCBI Taxonomy" id="1168729"/>
    <lineage>
        <taxon>Bacteria</taxon>
        <taxon>Bacillati</taxon>
        <taxon>Actinomycetota</taxon>
        <taxon>Actinomycetes</taxon>
        <taxon>Propionibacteriales</taxon>
        <taxon>Nocardioidaceae</taxon>
        <taxon>Nocardioides</taxon>
    </lineage>
</organism>
<evidence type="ECO:0000313" key="8">
    <source>
        <dbReference type="EMBL" id="RYC07326.1"/>
    </source>
</evidence>
<protein>
    <submittedName>
        <fullName evidence="8">SigE family RNA polymerase sigma factor</fullName>
    </submittedName>
</protein>
<dbReference type="NCBIfam" id="TIGR02983">
    <property type="entry name" value="SigE-fam_strep"/>
    <property type="match status" value="1"/>
</dbReference>
<dbReference type="PANTHER" id="PTHR43133:SF50">
    <property type="entry name" value="ECF RNA POLYMERASE SIGMA FACTOR SIGM"/>
    <property type="match status" value="1"/>
</dbReference>
<feature type="domain" description="RNA polymerase sigma factor 70 region 4 type 2" evidence="7">
    <location>
        <begin position="107"/>
        <end position="157"/>
    </location>
</feature>
<gene>
    <name evidence="8" type="ORF">EUA94_14655</name>
</gene>
<dbReference type="InterPro" id="IPR014284">
    <property type="entry name" value="RNA_pol_sigma-70_dom"/>
</dbReference>
<accession>A0A4Q2SNI7</accession>
<dbReference type="GO" id="GO:0016987">
    <property type="term" value="F:sigma factor activity"/>
    <property type="evidence" value="ECO:0007669"/>
    <property type="project" value="UniProtKB-KW"/>
</dbReference>
<dbReference type="InterPro" id="IPR036388">
    <property type="entry name" value="WH-like_DNA-bd_sf"/>
</dbReference>
<evidence type="ECO:0000256" key="2">
    <source>
        <dbReference type="ARBA" id="ARBA00023015"/>
    </source>
</evidence>
<sequence length="169" mass="19102">MSKPDDASFEEFVHASWPSLRQGAYALTGSVPDAEDLVQTVLVRAYARWSRVGRDNPIAYVRRSLVNAYVDTWRRRQRFREHPVDEVPEVAGPASYDVVAIDDRLDLAGRLALLSPRERTMLVMRHYFDLPEREVAEVMGCSVGTVKSTCSRALARLRIPVSTPTGEQR</sequence>
<evidence type="ECO:0000259" key="6">
    <source>
        <dbReference type="Pfam" id="PF04542"/>
    </source>
</evidence>
<evidence type="ECO:0000313" key="9">
    <source>
        <dbReference type="Proteomes" id="UP000291101"/>
    </source>
</evidence>
<dbReference type="Pfam" id="PF04542">
    <property type="entry name" value="Sigma70_r2"/>
    <property type="match status" value="1"/>
</dbReference>
<keyword evidence="4" id="KW-0238">DNA-binding</keyword>
<dbReference type="EMBL" id="SDWV01000015">
    <property type="protein sequence ID" value="RYC07326.1"/>
    <property type="molecule type" value="Genomic_DNA"/>
</dbReference>
<keyword evidence="9" id="KW-1185">Reference proteome</keyword>
<dbReference type="InterPro" id="IPR014325">
    <property type="entry name" value="RNA_pol_sigma-E_actinobac"/>
</dbReference>
<dbReference type="OrthoDB" id="3692620at2"/>
<dbReference type="SUPFAM" id="SSF88946">
    <property type="entry name" value="Sigma2 domain of RNA polymerase sigma factors"/>
    <property type="match status" value="1"/>
</dbReference>
<evidence type="ECO:0000256" key="3">
    <source>
        <dbReference type="ARBA" id="ARBA00023082"/>
    </source>
</evidence>
<dbReference type="InterPro" id="IPR013325">
    <property type="entry name" value="RNA_pol_sigma_r2"/>
</dbReference>
<keyword evidence="2" id="KW-0805">Transcription regulation</keyword>
<proteinExistence type="inferred from homology"/>
<reference evidence="8 9" key="1">
    <citation type="submission" date="2019-01" db="EMBL/GenBank/DDBJ databases">
        <title>Novel species of Nocardioides.</title>
        <authorList>
            <person name="Liu Q."/>
            <person name="X Y.-H."/>
        </authorList>
    </citation>
    <scope>NUCLEOTIDE SEQUENCE [LARGE SCALE GENOMIC DNA]</scope>
    <source>
        <strain evidence="8 9">HLT2-9</strain>
    </source>
</reference>
<dbReference type="PANTHER" id="PTHR43133">
    <property type="entry name" value="RNA POLYMERASE ECF-TYPE SIGMA FACTO"/>
    <property type="match status" value="1"/>
</dbReference>
<dbReference type="Gene3D" id="1.10.1740.10">
    <property type="match status" value="1"/>
</dbReference>